<evidence type="ECO:0000256" key="10">
    <source>
        <dbReference type="SAM" id="SignalP"/>
    </source>
</evidence>
<evidence type="ECO:0000256" key="7">
    <source>
        <dbReference type="ARBA" id="ARBA00023212"/>
    </source>
</evidence>
<gene>
    <name evidence="12" type="ORF">PXEA_LOCUS18219</name>
</gene>
<evidence type="ECO:0000256" key="8">
    <source>
        <dbReference type="PROSITE-ProRule" id="PRU00283"/>
    </source>
</evidence>
<dbReference type="GO" id="GO:0005524">
    <property type="term" value="F:ATP binding"/>
    <property type="evidence" value="ECO:0007669"/>
    <property type="project" value="UniProtKB-UniRule"/>
</dbReference>
<evidence type="ECO:0000256" key="4">
    <source>
        <dbReference type="ARBA" id="ARBA00022741"/>
    </source>
</evidence>
<dbReference type="GO" id="GO:0003777">
    <property type="term" value="F:microtubule motor activity"/>
    <property type="evidence" value="ECO:0007669"/>
    <property type="project" value="InterPro"/>
</dbReference>
<dbReference type="PROSITE" id="PS50067">
    <property type="entry name" value="KINESIN_MOTOR_2"/>
    <property type="match status" value="1"/>
</dbReference>
<evidence type="ECO:0000313" key="13">
    <source>
        <dbReference type="Proteomes" id="UP000784294"/>
    </source>
</evidence>
<dbReference type="Proteomes" id="UP000784294">
    <property type="component" value="Unassembled WGS sequence"/>
</dbReference>
<feature type="domain" description="Kinesin motor" evidence="11">
    <location>
        <begin position="1"/>
        <end position="158"/>
    </location>
</feature>
<keyword evidence="3" id="KW-0493">Microtubule</keyword>
<dbReference type="InterPro" id="IPR036961">
    <property type="entry name" value="Kinesin_motor_dom_sf"/>
</dbReference>
<evidence type="ECO:0000256" key="9">
    <source>
        <dbReference type="SAM" id="Phobius"/>
    </source>
</evidence>
<dbReference type="PANTHER" id="PTHR47971">
    <property type="entry name" value="KINESIN-RELATED PROTEIN 6"/>
    <property type="match status" value="1"/>
</dbReference>
<dbReference type="InterPro" id="IPR001752">
    <property type="entry name" value="Kinesin_motor_dom"/>
</dbReference>
<dbReference type="AlphaFoldDB" id="A0A448X076"/>
<feature type="transmembrane region" description="Helical" evidence="9">
    <location>
        <begin position="135"/>
        <end position="157"/>
    </location>
</feature>
<keyword evidence="5 8" id="KW-0067">ATP-binding</keyword>
<evidence type="ECO:0000259" key="11">
    <source>
        <dbReference type="PROSITE" id="PS50067"/>
    </source>
</evidence>
<accession>A0A448X076</accession>
<evidence type="ECO:0000256" key="3">
    <source>
        <dbReference type="ARBA" id="ARBA00022701"/>
    </source>
</evidence>
<keyword evidence="13" id="KW-1185">Reference proteome</keyword>
<evidence type="ECO:0000256" key="2">
    <source>
        <dbReference type="ARBA" id="ARBA00022490"/>
    </source>
</evidence>
<keyword evidence="9" id="KW-1133">Transmembrane helix</keyword>
<keyword evidence="6 8" id="KW-0505">Motor protein</keyword>
<reference evidence="12" key="1">
    <citation type="submission" date="2018-11" db="EMBL/GenBank/DDBJ databases">
        <authorList>
            <consortium name="Pathogen Informatics"/>
        </authorList>
    </citation>
    <scope>NUCLEOTIDE SEQUENCE</scope>
</reference>
<feature type="chain" id="PRO_5019321380" description="Kinesin motor domain-containing protein" evidence="10">
    <location>
        <begin position="22"/>
        <end position="158"/>
    </location>
</feature>
<comment type="similarity">
    <text evidence="8">Belongs to the TRAFAC class myosin-kinesin ATPase superfamily. Kinesin family.</text>
</comment>
<proteinExistence type="inferred from homology"/>
<dbReference type="SUPFAM" id="SSF52540">
    <property type="entry name" value="P-loop containing nucleoside triphosphate hydrolases"/>
    <property type="match status" value="1"/>
</dbReference>
<dbReference type="Gene3D" id="3.40.850.10">
    <property type="entry name" value="Kinesin motor domain"/>
    <property type="match status" value="1"/>
</dbReference>
<keyword evidence="9" id="KW-0812">Transmembrane</keyword>
<dbReference type="OrthoDB" id="3176171at2759"/>
<feature type="signal peptide" evidence="10">
    <location>
        <begin position="1"/>
        <end position="21"/>
    </location>
</feature>
<comment type="subcellular location">
    <subcellularLocation>
        <location evidence="1">Cytoplasm</location>
        <location evidence="1">Cytoskeleton</location>
    </subcellularLocation>
</comment>
<evidence type="ECO:0000256" key="1">
    <source>
        <dbReference type="ARBA" id="ARBA00004245"/>
    </source>
</evidence>
<dbReference type="InterPro" id="IPR027640">
    <property type="entry name" value="Kinesin-like_fam"/>
</dbReference>
<keyword evidence="2" id="KW-0963">Cytoplasm</keyword>
<feature type="binding site" evidence="8">
    <location>
        <begin position="94"/>
        <end position="101"/>
    </location>
    <ligand>
        <name>ATP</name>
        <dbReference type="ChEBI" id="CHEBI:30616"/>
    </ligand>
</feature>
<dbReference type="GO" id="GO:0007018">
    <property type="term" value="P:microtubule-based movement"/>
    <property type="evidence" value="ECO:0007669"/>
    <property type="project" value="InterPro"/>
</dbReference>
<keyword evidence="9" id="KW-0472">Membrane</keyword>
<evidence type="ECO:0000313" key="12">
    <source>
        <dbReference type="EMBL" id="VEL24779.1"/>
    </source>
</evidence>
<comment type="caution">
    <text evidence="12">The sequence shown here is derived from an EMBL/GenBank/DDBJ whole genome shotgun (WGS) entry which is preliminary data.</text>
</comment>
<protein>
    <recommendedName>
        <fullName evidence="11">Kinesin motor domain-containing protein</fullName>
    </recommendedName>
</protein>
<dbReference type="EMBL" id="CAAALY010069602">
    <property type="protein sequence ID" value="VEL24779.1"/>
    <property type="molecule type" value="Genomic_DNA"/>
</dbReference>
<name>A0A448X076_9PLAT</name>
<dbReference type="GO" id="GO:0007019">
    <property type="term" value="P:microtubule depolymerization"/>
    <property type="evidence" value="ECO:0007669"/>
    <property type="project" value="TreeGrafter"/>
</dbReference>
<keyword evidence="7" id="KW-0206">Cytoskeleton</keyword>
<sequence>MSHVSFLHLLFLLLYFTELDRKEIDVTTVPDKEHVIIHEPRSKVDLTKYLENQQFRFDYAFDEMVENDLVYRYTAQPLVESIFEKGMATCFAYGQTGSGKTHTMGGEFQRRGIQDCSNGIYALAGDLNLFILKKIILSTFLLNIVLSYLGCIINNIFT</sequence>
<keyword evidence="10" id="KW-0732">Signal</keyword>
<evidence type="ECO:0000256" key="6">
    <source>
        <dbReference type="ARBA" id="ARBA00023175"/>
    </source>
</evidence>
<dbReference type="GO" id="GO:0008017">
    <property type="term" value="F:microtubule binding"/>
    <property type="evidence" value="ECO:0007669"/>
    <property type="project" value="InterPro"/>
</dbReference>
<dbReference type="GO" id="GO:0005874">
    <property type="term" value="C:microtubule"/>
    <property type="evidence" value="ECO:0007669"/>
    <property type="project" value="UniProtKB-KW"/>
</dbReference>
<keyword evidence="4 8" id="KW-0547">Nucleotide-binding</keyword>
<organism evidence="12 13">
    <name type="scientific">Protopolystoma xenopodis</name>
    <dbReference type="NCBI Taxonomy" id="117903"/>
    <lineage>
        <taxon>Eukaryota</taxon>
        <taxon>Metazoa</taxon>
        <taxon>Spiralia</taxon>
        <taxon>Lophotrochozoa</taxon>
        <taxon>Platyhelminthes</taxon>
        <taxon>Monogenea</taxon>
        <taxon>Polyopisthocotylea</taxon>
        <taxon>Polystomatidea</taxon>
        <taxon>Polystomatidae</taxon>
        <taxon>Protopolystoma</taxon>
    </lineage>
</organism>
<dbReference type="PANTHER" id="PTHR47971:SF8">
    <property type="entry name" value="KINESIN-LIKE PROTEIN"/>
    <property type="match status" value="1"/>
</dbReference>
<dbReference type="InterPro" id="IPR027417">
    <property type="entry name" value="P-loop_NTPase"/>
</dbReference>
<dbReference type="Pfam" id="PF00225">
    <property type="entry name" value="Kinesin"/>
    <property type="match status" value="1"/>
</dbReference>
<evidence type="ECO:0000256" key="5">
    <source>
        <dbReference type="ARBA" id="ARBA00022840"/>
    </source>
</evidence>